<gene>
    <name evidence="1" type="ORF">M3B43_11875</name>
</gene>
<accession>A0ABT2HU11</accession>
<name>A0ABT2HU11_9MICC</name>
<sequence length="99" mass="10902">MTQPRPKQYRKKPVVIEAMRATPETAEAVARWCGGRVVSEAKPSDPTDVYIGIDIPTLEGVMRAETHSGGDYVIKGVAGEFYPCKAGIFEETYEQVGLR</sequence>
<dbReference type="RefSeq" id="WP_260073888.1">
    <property type="nucleotide sequence ID" value="NZ_JALXMO010000058.1"/>
</dbReference>
<dbReference type="EMBL" id="JALXMO010000058">
    <property type="protein sequence ID" value="MCT1607999.1"/>
    <property type="molecule type" value="Genomic_DNA"/>
</dbReference>
<keyword evidence="2" id="KW-1185">Reference proteome</keyword>
<reference evidence="1 2" key="1">
    <citation type="submission" date="2022-04" db="EMBL/GenBank/DDBJ databases">
        <title>Human microbiome associated bacterial genomes.</title>
        <authorList>
            <person name="Sandstrom S."/>
            <person name="Salamzade R."/>
            <person name="Kalan L.R."/>
        </authorList>
    </citation>
    <scope>NUCLEOTIDE SEQUENCE [LARGE SCALE GENOMIC DNA]</scope>
    <source>
        <strain evidence="2">p3-SID767</strain>
    </source>
</reference>
<evidence type="ECO:0000313" key="2">
    <source>
        <dbReference type="Proteomes" id="UP001205046"/>
    </source>
</evidence>
<evidence type="ECO:0008006" key="3">
    <source>
        <dbReference type="Google" id="ProtNLM"/>
    </source>
</evidence>
<organism evidence="1 2">
    <name type="scientific">Nesterenkonia massiliensis</name>
    <dbReference type="NCBI Taxonomy" id="1232429"/>
    <lineage>
        <taxon>Bacteria</taxon>
        <taxon>Bacillati</taxon>
        <taxon>Actinomycetota</taxon>
        <taxon>Actinomycetes</taxon>
        <taxon>Micrococcales</taxon>
        <taxon>Micrococcaceae</taxon>
        <taxon>Nesterenkonia</taxon>
    </lineage>
</organism>
<dbReference type="Proteomes" id="UP001205046">
    <property type="component" value="Unassembled WGS sequence"/>
</dbReference>
<evidence type="ECO:0000313" key="1">
    <source>
        <dbReference type="EMBL" id="MCT1607999.1"/>
    </source>
</evidence>
<protein>
    <recommendedName>
        <fullName evidence="3">Phage protein</fullName>
    </recommendedName>
</protein>
<comment type="caution">
    <text evidence="1">The sequence shown here is derived from an EMBL/GenBank/DDBJ whole genome shotgun (WGS) entry which is preliminary data.</text>
</comment>
<proteinExistence type="predicted"/>